<dbReference type="AlphaFoldDB" id="A0AAE2SWA0"/>
<dbReference type="InterPro" id="IPR038220">
    <property type="entry name" value="PHOX_C_sf"/>
</dbReference>
<keyword evidence="1" id="KW-0560">Oxidoreductase</keyword>
<accession>A0AAE2SWA0</accession>
<organism evidence="3 4">
    <name type="scientific">Rhizobium leguminosarum</name>
    <dbReference type="NCBI Taxonomy" id="384"/>
    <lineage>
        <taxon>Bacteria</taxon>
        <taxon>Pseudomonadati</taxon>
        <taxon>Pseudomonadota</taxon>
        <taxon>Alphaproteobacteria</taxon>
        <taxon>Hyphomicrobiales</taxon>
        <taxon>Rhizobiaceae</taxon>
        <taxon>Rhizobium/Agrobacterium group</taxon>
        <taxon>Rhizobium</taxon>
    </lineage>
</organism>
<dbReference type="GO" id="GO:0016491">
    <property type="term" value="F:oxidoreductase activity"/>
    <property type="evidence" value="ECO:0007669"/>
    <property type="project" value="UniProtKB-KW"/>
</dbReference>
<dbReference type="InterPro" id="IPR012941">
    <property type="entry name" value="Phe_hydrox_C_dim_dom"/>
</dbReference>
<evidence type="ECO:0000313" key="4">
    <source>
        <dbReference type="Proteomes" id="UP000538507"/>
    </source>
</evidence>
<sequence length="39" mass="3722">MLVRPDGYVGAIVASGEASALEAYFANVGLGPAAKAAGG</sequence>
<dbReference type="SUPFAM" id="SSF52833">
    <property type="entry name" value="Thioredoxin-like"/>
    <property type="match status" value="1"/>
</dbReference>
<dbReference type="Pfam" id="PF07976">
    <property type="entry name" value="Phe_hydrox_dim"/>
    <property type="match status" value="1"/>
</dbReference>
<name>A0AAE2SWA0_RHILE</name>
<protein>
    <recommendedName>
        <fullName evidence="2">Phenol hydroxylase-like C-terminal dimerisation domain-containing protein</fullName>
    </recommendedName>
</protein>
<dbReference type="EMBL" id="JACIGO010000002">
    <property type="protein sequence ID" value="MBB4290456.1"/>
    <property type="molecule type" value="Genomic_DNA"/>
</dbReference>
<evidence type="ECO:0000313" key="3">
    <source>
        <dbReference type="EMBL" id="MBB4290456.1"/>
    </source>
</evidence>
<gene>
    <name evidence="3" type="ORF">GGE16_002496</name>
</gene>
<reference evidence="3 4" key="1">
    <citation type="submission" date="2020-08" db="EMBL/GenBank/DDBJ databases">
        <title>Genomic Encyclopedia of Type Strains, Phase IV (KMG-V): Genome sequencing to study the core and pangenomes of soil and plant-associated prokaryotes.</title>
        <authorList>
            <person name="Whitman W."/>
        </authorList>
    </citation>
    <scope>NUCLEOTIDE SEQUENCE [LARGE SCALE GENOMIC DNA]</scope>
    <source>
        <strain evidence="3 4">SEMIA 415</strain>
    </source>
</reference>
<evidence type="ECO:0000259" key="2">
    <source>
        <dbReference type="Pfam" id="PF07976"/>
    </source>
</evidence>
<evidence type="ECO:0000256" key="1">
    <source>
        <dbReference type="ARBA" id="ARBA00023002"/>
    </source>
</evidence>
<proteinExistence type="predicted"/>
<feature type="domain" description="Phenol hydroxylase-like C-terminal dimerisation" evidence="2">
    <location>
        <begin position="2"/>
        <end position="28"/>
    </location>
</feature>
<dbReference type="Gene3D" id="3.40.30.20">
    <property type="match status" value="1"/>
</dbReference>
<dbReference type="Proteomes" id="UP000538507">
    <property type="component" value="Unassembled WGS sequence"/>
</dbReference>
<dbReference type="InterPro" id="IPR036249">
    <property type="entry name" value="Thioredoxin-like_sf"/>
</dbReference>
<comment type="caution">
    <text evidence="3">The sequence shown here is derived from an EMBL/GenBank/DDBJ whole genome shotgun (WGS) entry which is preliminary data.</text>
</comment>